<organism evidence="2 3">
    <name type="scientific">Dipteronia sinensis</name>
    <dbReference type="NCBI Taxonomy" id="43782"/>
    <lineage>
        <taxon>Eukaryota</taxon>
        <taxon>Viridiplantae</taxon>
        <taxon>Streptophyta</taxon>
        <taxon>Embryophyta</taxon>
        <taxon>Tracheophyta</taxon>
        <taxon>Spermatophyta</taxon>
        <taxon>Magnoliopsida</taxon>
        <taxon>eudicotyledons</taxon>
        <taxon>Gunneridae</taxon>
        <taxon>Pentapetalae</taxon>
        <taxon>rosids</taxon>
        <taxon>malvids</taxon>
        <taxon>Sapindales</taxon>
        <taxon>Sapindaceae</taxon>
        <taxon>Hippocastanoideae</taxon>
        <taxon>Acereae</taxon>
        <taxon>Dipteronia</taxon>
    </lineage>
</organism>
<dbReference type="AlphaFoldDB" id="A0AAE0A1G3"/>
<gene>
    <name evidence="2" type="ORF">Dsin_022170</name>
</gene>
<dbReference type="GO" id="GO:0003682">
    <property type="term" value="F:chromatin binding"/>
    <property type="evidence" value="ECO:0007669"/>
    <property type="project" value="InterPro"/>
</dbReference>
<reference evidence="2" key="1">
    <citation type="journal article" date="2023" name="Plant J.">
        <title>Genome sequences and population genomics provide insights into the demographic history, inbreeding, and mutation load of two 'living fossil' tree species of Dipteronia.</title>
        <authorList>
            <person name="Feng Y."/>
            <person name="Comes H.P."/>
            <person name="Chen J."/>
            <person name="Zhu S."/>
            <person name="Lu R."/>
            <person name="Zhang X."/>
            <person name="Li P."/>
            <person name="Qiu J."/>
            <person name="Olsen K.M."/>
            <person name="Qiu Y."/>
        </authorList>
    </citation>
    <scope>NUCLEOTIDE SEQUENCE</scope>
    <source>
        <strain evidence="2">NBL</strain>
    </source>
</reference>
<protein>
    <recommendedName>
        <fullName evidence="1">BAH domain-containing protein</fullName>
    </recommendedName>
</protein>
<sequence length="131" mass="15367">MLPIWKICMKTRVDRKKVKFRWFHHNQELKGVVSLRIPHPKEVFITGHAQVISAECVDGLATVLTREHFEKFWSMYPNALLARIHLCSRQFRSNRLKPFDLSNLHGYDDQPILSLSELHVHSKTPTLSHMV</sequence>
<evidence type="ECO:0000313" key="2">
    <source>
        <dbReference type="EMBL" id="KAK3198755.1"/>
    </source>
</evidence>
<dbReference type="InterPro" id="IPR043151">
    <property type="entry name" value="BAH_sf"/>
</dbReference>
<dbReference type="EMBL" id="JANJYJ010000007">
    <property type="protein sequence ID" value="KAK3198755.1"/>
    <property type="molecule type" value="Genomic_DNA"/>
</dbReference>
<dbReference type="PROSITE" id="PS51038">
    <property type="entry name" value="BAH"/>
    <property type="match status" value="1"/>
</dbReference>
<comment type="caution">
    <text evidence="2">The sequence shown here is derived from an EMBL/GenBank/DDBJ whole genome shotgun (WGS) entry which is preliminary data.</text>
</comment>
<feature type="domain" description="BAH" evidence="1">
    <location>
        <begin position="1"/>
        <end position="102"/>
    </location>
</feature>
<name>A0AAE0A1G3_9ROSI</name>
<keyword evidence="3" id="KW-1185">Reference proteome</keyword>
<dbReference type="InterPro" id="IPR001025">
    <property type="entry name" value="BAH_dom"/>
</dbReference>
<accession>A0AAE0A1G3</accession>
<dbReference type="Gene3D" id="2.30.30.490">
    <property type="match status" value="1"/>
</dbReference>
<evidence type="ECO:0000259" key="1">
    <source>
        <dbReference type="PROSITE" id="PS51038"/>
    </source>
</evidence>
<evidence type="ECO:0000313" key="3">
    <source>
        <dbReference type="Proteomes" id="UP001281410"/>
    </source>
</evidence>
<proteinExistence type="predicted"/>
<dbReference type="Proteomes" id="UP001281410">
    <property type="component" value="Unassembled WGS sequence"/>
</dbReference>